<dbReference type="OrthoDB" id="283575at2759"/>
<protein>
    <submittedName>
        <fullName evidence="2">Uncharacterized protein</fullName>
    </submittedName>
</protein>
<gene>
    <name evidence="2" type="ORF">COCON_G00223050</name>
</gene>
<sequence>MSLFSHHRTRGASPSPHFHLPVTTTVCSGSMVVERPPRRAAGERLDGRGHCALRRSPCAMPNTAPIPSVAVGPPAFLSPRDTPASVPRASPDSTGKKLWPSAESAGCPSALLGDRTDLQLQFQARSPEGITFYTAQHLGVRAGVCFCVSLRSSLVLLRYSLWDTVDGVCPGGYQRREVAYGAGGPLQEPRQPDAGCGGGQGAGGMPGGHDRARCIHGRFRWGVPSLTAVPGCTVGSTASEFSGRVREAVQNGRQLGLRQTLFSQQCSVSTGLGGFQCSRR</sequence>
<dbReference type="EMBL" id="JAFJMO010000018">
    <property type="protein sequence ID" value="KAJ8250383.1"/>
    <property type="molecule type" value="Genomic_DNA"/>
</dbReference>
<dbReference type="Proteomes" id="UP001152803">
    <property type="component" value="Unassembled WGS sequence"/>
</dbReference>
<accession>A0A9Q1HN80</accession>
<proteinExistence type="predicted"/>
<reference evidence="2" key="1">
    <citation type="journal article" date="2023" name="Science">
        <title>Genome structures resolve the early diversification of teleost fishes.</title>
        <authorList>
            <person name="Parey E."/>
            <person name="Louis A."/>
            <person name="Montfort J."/>
            <person name="Bouchez O."/>
            <person name="Roques C."/>
            <person name="Iampietro C."/>
            <person name="Lluch J."/>
            <person name="Castinel A."/>
            <person name="Donnadieu C."/>
            <person name="Desvignes T."/>
            <person name="Floi Bucao C."/>
            <person name="Jouanno E."/>
            <person name="Wen M."/>
            <person name="Mejri S."/>
            <person name="Dirks R."/>
            <person name="Jansen H."/>
            <person name="Henkel C."/>
            <person name="Chen W.J."/>
            <person name="Zahm M."/>
            <person name="Cabau C."/>
            <person name="Klopp C."/>
            <person name="Thompson A.W."/>
            <person name="Robinson-Rechavi M."/>
            <person name="Braasch I."/>
            <person name="Lecointre G."/>
            <person name="Bobe J."/>
            <person name="Postlethwait J.H."/>
            <person name="Berthelot C."/>
            <person name="Roest Crollius H."/>
            <person name="Guiguen Y."/>
        </authorList>
    </citation>
    <scope>NUCLEOTIDE SEQUENCE</scope>
    <source>
        <strain evidence="2">Concon-B</strain>
    </source>
</reference>
<evidence type="ECO:0000313" key="2">
    <source>
        <dbReference type="EMBL" id="KAJ8250383.1"/>
    </source>
</evidence>
<feature type="compositionally biased region" description="Basic residues" evidence="1">
    <location>
        <begin position="1"/>
        <end position="10"/>
    </location>
</feature>
<comment type="caution">
    <text evidence="2">The sequence shown here is derived from an EMBL/GenBank/DDBJ whole genome shotgun (WGS) entry which is preliminary data.</text>
</comment>
<name>A0A9Q1HN80_CONCO</name>
<evidence type="ECO:0000313" key="3">
    <source>
        <dbReference type="Proteomes" id="UP001152803"/>
    </source>
</evidence>
<organism evidence="2 3">
    <name type="scientific">Conger conger</name>
    <name type="common">Conger eel</name>
    <name type="synonym">Muraena conger</name>
    <dbReference type="NCBI Taxonomy" id="82655"/>
    <lineage>
        <taxon>Eukaryota</taxon>
        <taxon>Metazoa</taxon>
        <taxon>Chordata</taxon>
        <taxon>Craniata</taxon>
        <taxon>Vertebrata</taxon>
        <taxon>Euteleostomi</taxon>
        <taxon>Actinopterygii</taxon>
        <taxon>Neopterygii</taxon>
        <taxon>Teleostei</taxon>
        <taxon>Anguilliformes</taxon>
        <taxon>Congridae</taxon>
        <taxon>Conger</taxon>
    </lineage>
</organism>
<evidence type="ECO:0000256" key="1">
    <source>
        <dbReference type="SAM" id="MobiDB-lite"/>
    </source>
</evidence>
<feature type="region of interest" description="Disordered" evidence="1">
    <location>
        <begin position="1"/>
        <end position="20"/>
    </location>
</feature>
<keyword evidence="3" id="KW-1185">Reference proteome</keyword>
<dbReference type="AlphaFoldDB" id="A0A9Q1HN80"/>
<feature type="region of interest" description="Disordered" evidence="1">
    <location>
        <begin position="72"/>
        <end position="102"/>
    </location>
</feature>